<evidence type="ECO:0000313" key="2">
    <source>
        <dbReference type="EMBL" id="KAJ7046177.1"/>
    </source>
</evidence>
<name>A0AAD6XDN9_9AGAR</name>
<sequence>MLITTGRLRRGRRRLLLSVRARPLRHTGSTSTFRRRRARWRGTRRSMRCRWRTIPFQFAASPAAARAAPADAPPDADAVFGLHGHRSPYGVQQTHQQQHSHSTTSLPDGRRRTSISKGAGIAQQVGFSSLLPFVFAWSSILTSSDSHSHSRQNGAERHARTVSYSLNSDSCSSDDEGGLDEDEEMADVEGEMADDWEGGESDEDDGDDASARWCPPWRVGTGAGTRAVPSSHPQRLAPHQQFLQSSQQNGLGLVPPTHHSVISPQNYGAPARRGVHAGLPARLPHSQSHSHDSHMQLTDARGAEQ</sequence>
<comment type="caution">
    <text evidence="2">The sequence shown here is derived from an EMBL/GenBank/DDBJ whole genome shotgun (WGS) entry which is preliminary data.</text>
</comment>
<dbReference type="Proteomes" id="UP001218188">
    <property type="component" value="Unassembled WGS sequence"/>
</dbReference>
<feature type="region of interest" description="Disordered" evidence="1">
    <location>
        <begin position="144"/>
        <end position="212"/>
    </location>
</feature>
<dbReference type="EMBL" id="JARJCM010000003">
    <property type="protein sequence ID" value="KAJ7046177.1"/>
    <property type="molecule type" value="Genomic_DNA"/>
</dbReference>
<evidence type="ECO:0000313" key="3">
    <source>
        <dbReference type="Proteomes" id="UP001218188"/>
    </source>
</evidence>
<accession>A0AAD6XDN9</accession>
<gene>
    <name evidence="2" type="ORF">C8F04DRAFT_1063572</name>
</gene>
<evidence type="ECO:0000256" key="1">
    <source>
        <dbReference type="SAM" id="MobiDB-lite"/>
    </source>
</evidence>
<organism evidence="2 3">
    <name type="scientific">Mycena alexandri</name>
    <dbReference type="NCBI Taxonomy" id="1745969"/>
    <lineage>
        <taxon>Eukaryota</taxon>
        <taxon>Fungi</taxon>
        <taxon>Dikarya</taxon>
        <taxon>Basidiomycota</taxon>
        <taxon>Agaricomycotina</taxon>
        <taxon>Agaricomycetes</taxon>
        <taxon>Agaricomycetidae</taxon>
        <taxon>Agaricales</taxon>
        <taxon>Marasmiineae</taxon>
        <taxon>Mycenaceae</taxon>
        <taxon>Mycena</taxon>
    </lineage>
</organism>
<feature type="compositionally biased region" description="Low complexity" evidence="1">
    <location>
        <begin position="92"/>
        <end position="105"/>
    </location>
</feature>
<keyword evidence="3" id="KW-1185">Reference proteome</keyword>
<proteinExistence type="predicted"/>
<feature type="region of interest" description="Disordered" evidence="1">
    <location>
        <begin position="249"/>
        <end position="305"/>
    </location>
</feature>
<feature type="compositionally biased region" description="Acidic residues" evidence="1">
    <location>
        <begin position="172"/>
        <end position="208"/>
    </location>
</feature>
<reference evidence="2" key="1">
    <citation type="submission" date="2023-03" db="EMBL/GenBank/DDBJ databases">
        <title>Massive genome expansion in bonnet fungi (Mycena s.s.) driven by repeated elements and novel gene families across ecological guilds.</title>
        <authorList>
            <consortium name="Lawrence Berkeley National Laboratory"/>
            <person name="Harder C.B."/>
            <person name="Miyauchi S."/>
            <person name="Viragh M."/>
            <person name="Kuo A."/>
            <person name="Thoen E."/>
            <person name="Andreopoulos B."/>
            <person name="Lu D."/>
            <person name="Skrede I."/>
            <person name="Drula E."/>
            <person name="Henrissat B."/>
            <person name="Morin E."/>
            <person name="Kohler A."/>
            <person name="Barry K."/>
            <person name="LaButti K."/>
            <person name="Morin E."/>
            <person name="Salamov A."/>
            <person name="Lipzen A."/>
            <person name="Mereny Z."/>
            <person name="Hegedus B."/>
            <person name="Baldrian P."/>
            <person name="Stursova M."/>
            <person name="Weitz H."/>
            <person name="Taylor A."/>
            <person name="Grigoriev I.V."/>
            <person name="Nagy L.G."/>
            <person name="Martin F."/>
            <person name="Kauserud H."/>
        </authorList>
    </citation>
    <scope>NUCLEOTIDE SEQUENCE</scope>
    <source>
        <strain evidence="2">CBHHK200</strain>
    </source>
</reference>
<feature type="region of interest" description="Disordered" evidence="1">
    <location>
        <begin position="82"/>
        <end position="113"/>
    </location>
</feature>
<dbReference type="AlphaFoldDB" id="A0AAD6XDN9"/>
<protein>
    <submittedName>
        <fullName evidence="2">Uncharacterized protein</fullName>
    </submittedName>
</protein>